<dbReference type="PANTHER" id="PTHR15352:SF4">
    <property type="entry name" value="LYMPHOID-RESTRICTED MEMBRANE PROTEIN-LIKE ISOFORM X1"/>
    <property type="match status" value="1"/>
</dbReference>
<keyword evidence="4 9" id="KW-0812">Transmembrane</keyword>
<feature type="region of interest" description="Disordered" evidence="8">
    <location>
        <begin position="306"/>
        <end position="341"/>
    </location>
</feature>
<protein>
    <submittedName>
        <fullName evidence="11">Inositol 1,4,5-triphosphate receptor associated 2 isoform X2</fullName>
    </submittedName>
</protein>
<sequence length="385" mass="42881">MMGAQIPASRPYGFIGPQDDSDSSDEEPRLEELLAASWDELPILERLGLTSCEEMTEEEVESAFFQFAMAFRCDQYTLPQRLQAEEHDRAVAQENLQLLKARCVDGEASEILGKMETCLKTLGSAMDDIIAAAEMLGAAHQEARVSHAVELMSVHVDHLKRRHTMDSAELLETRRLILKTRGRLLSDNTDDGDVRVVRQSSQQHFALRRRVSVTLLPSVAQLSDLEARFSEGMKASEDTGSQRPEGGSRERNTQADSTEGCFPPRLRRHTLQTQASIQSQESESDCSAVPSPVPSALRLRRRSALLEQEGTGSSEENEGSRETSEQSPPVSEPPSSEPHCMCPVQRSLPQWVSTSRFVIKLLSLAAIFCVVFLWVLLLLLKMQMT</sequence>
<keyword evidence="3" id="KW-0963">Cytoplasm</keyword>
<evidence type="ECO:0000256" key="6">
    <source>
        <dbReference type="ARBA" id="ARBA00023054"/>
    </source>
</evidence>
<name>A0A6P8FHY7_CLUHA</name>
<evidence type="ECO:0000256" key="5">
    <source>
        <dbReference type="ARBA" id="ARBA00022989"/>
    </source>
</evidence>
<evidence type="ECO:0000256" key="2">
    <source>
        <dbReference type="ARBA" id="ARBA00004496"/>
    </source>
</evidence>
<comment type="subcellular location">
    <subcellularLocation>
        <location evidence="2">Cytoplasm</location>
    </subcellularLocation>
    <subcellularLocation>
        <location evidence="1">Membrane</location>
        <topology evidence="1">Single-pass membrane protein</topology>
    </subcellularLocation>
</comment>
<evidence type="ECO:0000256" key="7">
    <source>
        <dbReference type="ARBA" id="ARBA00023136"/>
    </source>
</evidence>
<dbReference type="Pfam" id="PF05781">
    <property type="entry name" value="MRVI1"/>
    <property type="match status" value="1"/>
</dbReference>
<evidence type="ECO:0000256" key="4">
    <source>
        <dbReference type="ARBA" id="ARBA00022692"/>
    </source>
</evidence>
<evidence type="ECO:0000313" key="10">
    <source>
        <dbReference type="Proteomes" id="UP000515152"/>
    </source>
</evidence>
<keyword evidence="6" id="KW-0175">Coiled coil</keyword>
<evidence type="ECO:0000256" key="3">
    <source>
        <dbReference type="ARBA" id="ARBA00022490"/>
    </source>
</evidence>
<evidence type="ECO:0000256" key="1">
    <source>
        <dbReference type="ARBA" id="ARBA00004167"/>
    </source>
</evidence>
<dbReference type="GeneID" id="105900403"/>
<keyword evidence="10" id="KW-1185">Reference proteome</keyword>
<feature type="compositionally biased region" description="Polar residues" evidence="8">
    <location>
        <begin position="271"/>
        <end position="281"/>
    </location>
</feature>
<dbReference type="Proteomes" id="UP000515152">
    <property type="component" value="Chromosome 5"/>
</dbReference>
<feature type="region of interest" description="Disordered" evidence="8">
    <location>
        <begin position="230"/>
        <end position="294"/>
    </location>
</feature>
<feature type="transmembrane region" description="Helical" evidence="9">
    <location>
        <begin position="357"/>
        <end position="380"/>
    </location>
</feature>
<proteinExistence type="predicted"/>
<feature type="region of interest" description="Disordered" evidence="8">
    <location>
        <begin position="1"/>
        <end position="29"/>
    </location>
</feature>
<accession>A0A6P8FHY7</accession>
<evidence type="ECO:0000313" key="11">
    <source>
        <dbReference type="RefSeq" id="XP_031423170.1"/>
    </source>
</evidence>
<keyword evidence="11" id="KW-0675">Receptor</keyword>
<dbReference type="InterPro" id="IPR008677">
    <property type="entry name" value="MRVI1"/>
</dbReference>
<dbReference type="GO" id="GO:0005737">
    <property type="term" value="C:cytoplasm"/>
    <property type="evidence" value="ECO:0007669"/>
    <property type="project" value="UniProtKB-SubCell"/>
</dbReference>
<evidence type="ECO:0000256" key="9">
    <source>
        <dbReference type="SAM" id="Phobius"/>
    </source>
</evidence>
<organism evidence="10 11">
    <name type="scientific">Clupea harengus</name>
    <name type="common">Atlantic herring</name>
    <dbReference type="NCBI Taxonomy" id="7950"/>
    <lineage>
        <taxon>Eukaryota</taxon>
        <taxon>Metazoa</taxon>
        <taxon>Chordata</taxon>
        <taxon>Craniata</taxon>
        <taxon>Vertebrata</taxon>
        <taxon>Euteleostomi</taxon>
        <taxon>Actinopterygii</taxon>
        <taxon>Neopterygii</taxon>
        <taxon>Teleostei</taxon>
        <taxon>Clupei</taxon>
        <taxon>Clupeiformes</taxon>
        <taxon>Clupeoidei</taxon>
        <taxon>Clupeidae</taxon>
        <taxon>Clupea</taxon>
    </lineage>
</organism>
<reference evidence="11" key="1">
    <citation type="submission" date="2025-08" db="UniProtKB">
        <authorList>
            <consortium name="RefSeq"/>
        </authorList>
    </citation>
    <scope>IDENTIFICATION</scope>
</reference>
<evidence type="ECO:0000256" key="8">
    <source>
        <dbReference type="SAM" id="MobiDB-lite"/>
    </source>
</evidence>
<gene>
    <name evidence="11" type="primary">si:ch73-352p18.4</name>
</gene>
<dbReference type="GO" id="GO:0016020">
    <property type="term" value="C:membrane"/>
    <property type="evidence" value="ECO:0007669"/>
    <property type="project" value="UniProtKB-SubCell"/>
</dbReference>
<keyword evidence="7 9" id="KW-0472">Membrane</keyword>
<dbReference type="PANTHER" id="PTHR15352">
    <property type="entry name" value="LYMPHOID-RESTRICTED MEMBRANE PROTEIN, JAW1"/>
    <property type="match status" value="1"/>
</dbReference>
<dbReference type="AlphaFoldDB" id="A0A6P8FHY7"/>
<keyword evidence="5 9" id="KW-1133">Transmembrane helix</keyword>
<dbReference type="RefSeq" id="XP_031423170.1">
    <property type="nucleotide sequence ID" value="XM_031567310.2"/>
</dbReference>